<keyword evidence="18" id="KW-1185">Reference proteome</keyword>
<dbReference type="Pfam" id="PF05201">
    <property type="entry name" value="GlutR_N"/>
    <property type="match status" value="1"/>
</dbReference>
<dbReference type="EC" id="1.2.1.70" evidence="3 8"/>
<dbReference type="SUPFAM" id="SSF69742">
    <property type="entry name" value="Glutamyl tRNA-reductase catalytic, N-terminal domain"/>
    <property type="match status" value="1"/>
</dbReference>
<gene>
    <name evidence="8" type="primary">hemA</name>
    <name evidence="17" type="ORF">BJ979_000508</name>
</gene>
<dbReference type="PIRSF" id="PIRSF000445">
    <property type="entry name" value="4pyrrol_synth_GluRdtase"/>
    <property type="match status" value="1"/>
</dbReference>
<dbReference type="Pfam" id="PF01488">
    <property type="entry name" value="Shikimate_DH"/>
    <property type="match status" value="1"/>
</dbReference>
<evidence type="ECO:0000256" key="1">
    <source>
        <dbReference type="ARBA" id="ARBA00005059"/>
    </source>
</evidence>
<dbReference type="InterPro" id="IPR015895">
    <property type="entry name" value="4pyrrol_synth_GluRdtase_N"/>
</dbReference>
<evidence type="ECO:0000256" key="5">
    <source>
        <dbReference type="ARBA" id="ARBA00023002"/>
    </source>
</evidence>
<dbReference type="Gene3D" id="3.40.50.720">
    <property type="entry name" value="NAD(P)-binding Rossmann-like Domain"/>
    <property type="match status" value="1"/>
</dbReference>
<feature type="binding site" evidence="8 10">
    <location>
        <begin position="113"/>
        <end position="115"/>
    </location>
    <ligand>
        <name>substrate</name>
    </ligand>
</feature>
<evidence type="ECO:0000256" key="3">
    <source>
        <dbReference type="ARBA" id="ARBA00012970"/>
    </source>
</evidence>
<organism evidence="17 18">
    <name type="scientific">Schumannella luteola</name>
    <dbReference type="NCBI Taxonomy" id="472059"/>
    <lineage>
        <taxon>Bacteria</taxon>
        <taxon>Bacillati</taxon>
        <taxon>Actinomycetota</taxon>
        <taxon>Actinomycetes</taxon>
        <taxon>Micrococcales</taxon>
        <taxon>Microbacteriaceae</taxon>
        <taxon>Schumannella</taxon>
    </lineage>
</organism>
<dbReference type="PROSITE" id="PS00747">
    <property type="entry name" value="GLUTR"/>
    <property type="match status" value="1"/>
</dbReference>
<evidence type="ECO:0000256" key="7">
    <source>
        <dbReference type="ARBA" id="ARBA00047464"/>
    </source>
</evidence>
<dbReference type="AlphaFoldDB" id="A0A852Y7M4"/>
<keyword evidence="6 8" id="KW-0627">Porphyrin biosynthesis</keyword>
<dbReference type="SUPFAM" id="SSF51735">
    <property type="entry name" value="NAD(P)-binding Rossmann-fold domains"/>
    <property type="match status" value="1"/>
</dbReference>
<feature type="binding site" evidence="8 10">
    <location>
        <position position="119"/>
    </location>
    <ligand>
        <name>substrate</name>
    </ligand>
</feature>
<sequence length="448" mass="46454">MLVCLTANHRNAGFDLLDRLSVGAPGAVTELISAEAGIQGAVVVATCNRFEAYLDVDGVDADAAVERTVAVMSRAGGVSGAELLEAADVKTADDVTRHLFAVASGLESVVVGEDEIAGQVRRSYDQARTEHTSTSTLDRLFQRAAATSRAVRGATDLGGAGRSIARLALELATSRVTDWTRARVLVVGTGSYAATTIAALHDRGAVDISVYSATGRAQMFATKYGVRAVSELRDGIAAADVVITCTARYAVAPADITDDSRRLVIDLGLPRNVDPAVGRLPGVELLDLEIIALHAPLPEMGLSETARDLVGSAASAFAAEQTAAPAIVALRKHVFDALDEEIARAESRGNGDPAGTAKTVEALRHLAGVLLHTPSVRARELTAEGRGAEFAAGLEALFGVTIEDAASTAPVSPLRRAAGAEVVDAAAASGHAAGMPDDEFHRNLRRNA</sequence>
<feature type="domain" description="Tetrapyrrole biosynthesis glutamyl-tRNA reductase dimerisation" evidence="14">
    <location>
        <begin position="320"/>
        <end position="399"/>
    </location>
</feature>
<comment type="similarity">
    <text evidence="2 8 13">Belongs to the glutamyl-tRNA reductase family.</text>
</comment>
<evidence type="ECO:0000256" key="9">
    <source>
        <dbReference type="PIRSR" id="PIRSR000445-1"/>
    </source>
</evidence>
<dbReference type="Proteomes" id="UP000553888">
    <property type="component" value="Unassembled WGS sequence"/>
</dbReference>
<dbReference type="NCBIfam" id="NF000750">
    <property type="entry name" value="PRK00045.3-4"/>
    <property type="match status" value="1"/>
</dbReference>
<evidence type="ECO:0000259" key="15">
    <source>
        <dbReference type="Pfam" id="PF01488"/>
    </source>
</evidence>
<proteinExistence type="inferred from homology"/>
<comment type="pathway">
    <text evidence="1 8 13">Porphyrin-containing compound metabolism; protoporphyrin-IX biosynthesis; 5-aminolevulinate from L-glutamyl-tRNA(Glu): step 1/2.</text>
</comment>
<dbReference type="FunFam" id="3.30.460.30:FF:000001">
    <property type="entry name" value="Glutamyl-tRNA reductase"/>
    <property type="match status" value="1"/>
</dbReference>
<dbReference type="GO" id="GO:0050661">
    <property type="term" value="F:NADP binding"/>
    <property type="evidence" value="ECO:0007669"/>
    <property type="project" value="InterPro"/>
</dbReference>
<dbReference type="InterPro" id="IPR015896">
    <property type="entry name" value="4pyrrol_synth_GluRdtase_dimer"/>
</dbReference>
<accession>A0A852Y7M4</accession>
<dbReference type="Gene3D" id="3.30.460.30">
    <property type="entry name" value="Glutamyl-tRNA reductase, N-terminal domain"/>
    <property type="match status" value="1"/>
</dbReference>
<dbReference type="RefSeq" id="WP_179564871.1">
    <property type="nucleotide sequence ID" value="NZ_JACBZY010000001.1"/>
</dbReference>
<dbReference type="PANTHER" id="PTHR43013">
    <property type="entry name" value="GLUTAMYL-TRNA REDUCTASE"/>
    <property type="match status" value="1"/>
</dbReference>
<dbReference type="InterPro" id="IPR018214">
    <property type="entry name" value="GluRdtase_CS"/>
</dbReference>
<evidence type="ECO:0000313" key="18">
    <source>
        <dbReference type="Proteomes" id="UP000553888"/>
    </source>
</evidence>
<feature type="binding site" evidence="8 11">
    <location>
        <begin position="188"/>
        <end position="193"/>
    </location>
    <ligand>
        <name>NADP(+)</name>
        <dbReference type="ChEBI" id="CHEBI:58349"/>
    </ligand>
</feature>
<dbReference type="GO" id="GO:0019353">
    <property type="term" value="P:protoporphyrinogen IX biosynthetic process from glutamate"/>
    <property type="evidence" value="ECO:0007669"/>
    <property type="project" value="TreeGrafter"/>
</dbReference>
<evidence type="ECO:0000256" key="11">
    <source>
        <dbReference type="PIRSR" id="PIRSR000445-3"/>
    </source>
</evidence>
<evidence type="ECO:0000256" key="13">
    <source>
        <dbReference type="RuleBase" id="RU000584"/>
    </source>
</evidence>
<dbReference type="InterPro" id="IPR006151">
    <property type="entry name" value="Shikm_DH/Glu-tRNA_Rdtase"/>
</dbReference>
<evidence type="ECO:0000256" key="10">
    <source>
        <dbReference type="PIRSR" id="PIRSR000445-2"/>
    </source>
</evidence>
<evidence type="ECO:0000259" key="16">
    <source>
        <dbReference type="Pfam" id="PF05201"/>
    </source>
</evidence>
<feature type="domain" description="Quinate/shikimate 5-dehydrogenase/glutamyl-tRNA reductase" evidence="15">
    <location>
        <begin position="170"/>
        <end position="289"/>
    </location>
</feature>
<dbReference type="Pfam" id="PF00745">
    <property type="entry name" value="GlutR_dimer"/>
    <property type="match status" value="1"/>
</dbReference>
<feature type="site" description="Important for activity" evidence="8 12">
    <location>
        <position position="98"/>
    </location>
</feature>
<evidence type="ECO:0000256" key="8">
    <source>
        <dbReference type="HAMAP-Rule" id="MF_00087"/>
    </source>
</evidence>
<dbReference type="GO" id="GO:0008883">
    <property type="term" value="F:glutamyl-tRNA reductase activity"/>
    <property type="evidence" value="ECO:0007669"/>
    <property type="project" value="UniProtKB-UniRule"/>
</dbReference>
<dbReference type="InterPro" id="IPR000343">
    <property type="entry name" value="4pyrrol_synth_GluRdtase"/>
</dbReference>
<feature type="active site" description="Nucleophile" evidence="8 9">
    <location>
        <position position="47"/>
    </location>
</feature>
<keyword evidence="4 8" id="KW-0521">NADP</keyword>
<dbReference type="NCBIfam" id="TIGR01035">
    <property type="entry name" value="hemA"/>
    <property type="match status" value="1"/>
</dbReference>
<evidence type="ECO:0000259" key="14">
    <source>
        <dbReference type="Pfam" id="PF00745"/>
    </source>
</evidence>
<evidence type="ECO:0000256" key="12">
    <source>
        <dbReference type="PIRSR" id="PIRSR000445-4"/>
    </source>
</evidence>
<comment type="domain">
    <text evidence="8">Possesses an unusual extended V-shaped dimeric structure with each monomer consisting of three distinct domains arranged along a curved 'spinal' alpha-helix. The N-terminal catalytic domain specifically recognizes the glutamate moiety of the substrate. The second domain is the NADPH-binding domain, and the third C-terminal domain is responsible for dimerization.</text>
</comment>
<protein>
    <recommendedName>
        <fullName evidence="3 8">Glutamyl-tRNA reductase</fullName>
        <shortName evidence="8">GluTR</shortName>
        <ecNumber evidence="3 8">1.2.1.70</ecNumber>
    </recommendedName>
</protein>
<dbReference type="EMBL" id="JACBZY010000001">
    <property type="protein sequence ID" value="NYG97882.1"/>
    <property type="molecule type" value="Genomic_DNA"/>
</dbReference>
<comment type="function">
    <text evidence="8">Catalyzes the NADPH-dependent reduction of glutamyl-tRNA(Glu) to glutamate 1-semialdehyde (GSA).</text>
</comment>
<dbReference type="InterPro" id="IPR036291">
    <property type="entry name" value="NAD(P)-bd_dom_sf"/>
</dbReference>
<feature type="binding site" evidence="8 10">
    <location>
        <position position="108"/>
    </location>
    <ligand>
        <name>substrate</name>
    </ligand>
</feature>
<dbReference type="InterPro" id="IPR036343">
    <property type="entry name" value="GluRdtase_N_sf"/>
</dbReference>
<comment type="subunit">
    <text evidence="8">Homodimer.</text>
</comment>
<comment type="catalytic activity">
    <reaction evidence="7 8 13">
        <text>(S)-4-amino-5-oxopentanoate + tRNA(Glu) + NADP(+) = L-glutamyl-tRNA(Glu) + NADPH + H(+)</text>
        <dbReference type="Rhea" id="RHEA:12344"/>
        <dbReference type="Rhea" id="RHEA-COMP:9663"/>
        <dbReference type="Rhea" id="RHEA-COMP:9680"/>
        <dbReference type="ChEBI" id="CHEBI:15378"/>
        <dbReference type="ChEBI" id="CHEBI:57501"/>
        <dbReference type="ChEBI" id="CHEBI:57783"/>
        <dbReference type="ChEBI" id="CHEBI:58349"/>
        <dbReference type="ChEBI" id="CHEBI:78442"/>
        <dbReference type="ChEBI" id="CHEBI:78520"/>
        <dbReference type="EC" id="1.2.1.70"/>
    </reaction>
</comment>
<feature type="domain" description="Glutamyl-tRNA reductase N-terminal" evidence="16">
    <location>
        <begin position="6"/>
        <end position="155"/>
    </location>
</feature>
<dbReference type="UniPathway" id="UPA00251">
    <property type="reaction ID" value="UER00316"/>
</dbReference>
<feature type="binding site" evidence="8 10">
    <location>
        <begin position="46"/>
        <end position="49"/>
    </location>
    <ligand>
        <name>substrate</name>
    </ligand>
</feature>
<reference evidence="17 18" key="1">
    <citation type="submission" date="2020-07" db="EMBL/GenBank/DDBJ databases">
        <title>Sequencing the genomes of 1000 actinobacteria strains.</title>
        <authorList>
            <person name="Klenk H.-P."/>
        </authorList>
    </citation>
    <scope>NUCLEOTIDE SEQUENCE [LARGE SCALE GENOMIC DNA]</scope>
    <source>
        <strain evidence="17 18">DSM 23141</strain>
    </source>
</reference>
<evidence type="ECO:0000256" key="2">
    <source>
        <dbReference type="ARBA" id="ARBA00005916"/>
    </source>
</evidence>
<name>A0A852Y7M4_9MICO</name>
<dbReference type="PANTHER" id="PTHR43013:SF1">
    <property type="entry name" value="GLUTAMYL-TRNA REDUCTASE"/>
    <property type="match status" value="1"/>
</dbReference>
<comment type="caution">
    <text evidence="17">The sequence shown here is derived from an EMBL/GenBank/DDBJ whole genome shotgun (WGS) entry which is preliminary data.</text>
</comment>
<keyword evidence="5 8" id="KW-0560">Oxidoreductase</keyword>
<evidence type="ECO:0000256" key="4">
    <source>
        <dbReference type="ARBA" id="ARBA00022857"/>
    </source>
</evidence>
<comment type="miscellaneous">
    <text evidence="8">During catalysis, the active site Cys acts as a nucleophile attacking the alpha-carbonyl group of tRNA-bound glutamate with the formation of a thioester intermediate between enzyme and glutamate, and the concomitant release of tRNA(Glu). The thioester intermediate is finally reduced by direct hydride transfer from NADPH, to form the product GSA.</text>
</comment>
<evidence type="ECO:0000313" key="17">
    <source>
        <dbReference type="EMBL" id="NYG97882.1"/>
    </source>
</evidence>
<evidence type="ECO:0000256" key="6">
    <source>
        <dbReference type="ARBA" id="ARBA00023244"/>
    </source>
</evidence>
<dbReference type="HAMAP" id="MF_00087">
    <property type="entry name" value="Glu_tRNA_reductase"/>
    <property type="match status" value="1"/>
</dbReference>